<evidence type="ECO:0000256" key="1">
    <source>
        <dbReference type="SAM" id="MobiDB-lite"/>
    </source>
</evidence>
<comment type="caution">
    <text evidence="3">The sequence shown here is derived from an EMBL/GenBank/DDBJ whole genome shotgun (WGS) entry which is preliminary data.</text>
</comment>
<proteinExistence type="predicted"/>
<reference evidence="3 4" key="1">
    <citation type="journal article" date="2018" name="BMC Genomics">
        <title>Comparative genome analyses reveal sequence features reflecting distinct modes of host-adaptation between dicot and monocot powdery mildew.</title>
        <authorList>
            <person name="Wu Y."/>
            <person name="Ma X."/>
            <person name="Pan Z."/>
            <person name="Kale S.D."/>
            <person name="Song Y."/>
            <person name="King H."/>
            <person name="Zhang Q."/>
            <person name="Presley C."/>
            <person name="Deng X."/>
            <person name="Wei C.I."/>
            <person name="Xiao S."/>
        </authorList>
    </citation>
    <scope>NUCLEOTIDE SEQUENCE [LARGE SCALE GENOMIC DNA]</scope>
    <source>
        <strain evidence="3">UMSG1</strain>
    </source>
</reference>
<dbReference type="PANTHER" id="PTHR15615:SF117">
    <property type="entry name" value="PHO85 CYCLIN PHO80"/>
    <property type="match status" value="1"/>
</dbReference>
<dbReference type="PANTHER" id="PTHR15615">
    <property type="match status" value="1"/>
</dbReference>
<feature type="region of interest" description="Disordered" evidence="1">
    <location>
        <begin position="268"/>
        <end position="295"/>
    </location>
</feature>
<dbReference type="SUPFAM" id="SSF47954">
    <property type="entry name" value="Cyclin-like"/>
    <property type="match status" value="1"/>
</dbReference>
<dbReference type="InterPro" id="IPR013922">
    <property type="entry name" value="Cyclin_PHO80-like"/>
</dbReference>
<feature type="compositionally biased region" description="Polar residues" evidence="1">
    <location>
        <begin position="282"/>
        <end position="295"/>
    </location>
</feature>
<sequence>MKCSPTSIVNSTEKSPDESEHPFGNSINSLSRIELTAPQKLIQKTTQKRQPNQSLPVVPLEISCCSPTKRIKQDPSLVKTLPLKYELCPMKDLVILISSMIQELISTNDNLPPRSNTLTRFHSRTPPGISVFEYLQRLSKHTTLTPPLLLSMVYYIDQLCLLYPDFIINSLTVHRFLITACTVASKGLSDAFLNNAMYARVGGINFSELGLLELDFLYRLDWKIIPNSTTLAKYYRGLVARSGNYKIEDEKIQVKNNINHIGAKDLKNYKTGQDGNHRNESQIKTPKTIVSKNQE</sequence>
<dbReference type="Pfam" id="PF08613">
    <property type="entry name" value="Cyclin"/>
    <property type="match status" value="1"/>
</dbReference>
<dbReference type="Gene3D" id="1.10.472.10">
    <property type="entry name" value="Cyclin-like"/>
    <property type="match status" value="1"/>
</dbReference>
<dbReference type="GO" id="GO:0005634">
    <property type="term" value="C:nucleus"/>
    <property type="evidence" value="ECO:0007669"/>
    <property type="project" value="TreeGrafter"/>
</dbReference>
<accession>A0A420IEU2</accession>
<feature type="compositionally biased region" description="Polar residues" evidence="1">
    <location>
        <begin position="1"/>
        <end position="13"/>
    </location>
</feature>
<gene>
    <name evidence="3" type="ORF">GcM1_245003</name>
</gene>
<organism evidence="3 4">
    <name type="scientific">Golovinomyces cichoracearum</name>
    <dbReference type="NCBI Taxonomy" id="62708"/>
    <lineage>
        <taxon>Eukaryota</taxon>
        <taxon>Fungi</taxon>
        <taxon>Dikarya</taxon>
        <taxon>Ascomycota</taxon>
        <taxon>Pezizomycotina</taxon>
        <taxon>Leotiomycetes</taxon>
        <taxon>Erysiphales</taxon>
        <taxon>Erysiphaceae</taxon>
        <taxon>Golovinomyces</taxon>
    </lineage>
</organism>
<feature type="region of interest" description="Disordered" evidence="1">
    <location>
        <begin position="1"/>
        <end position="26"/>
    </location>
</feature>
<dbReference type="Proteomes" id="UP000285326">
    <property type="component" value="Unassembled WGS sequence"/>
</dbReference>
<dbReference type="EMBL" id="MCBS01024597">
    <property type="protein sequence ID" value="RKF73065.1"/>
    <property type="molecule type" value="Genomic_DNA"/>
</dbReference>
<dbReference type="InterPro" id="IPR006635">
    <property type="entry name" value="NEAT_dom"/>
</dbReference>
<feature type="domain" description="NEAT" evidence="2">
    <location>
        <begin position="213"/>
        <end position="295"/>
    </location>
</feature>
<name>A0A420IEU2_9PEZI</name>
<dbReference type="GO" id="GO:0016538">
    <property type="term" value="F:cyclin-dependent protein serine/threonine kinase regulator activity"/>
    <property type="evidence" value="ECO:0007669"/>
    <property type="project" value="TreeGrafter"/>
</dbReference>
<dbReference type="GO" id="GO:0000307">
    <property type="term" value="C:cyclin-dependent protein kinase holoenzyme complex"/>
    <property type="evidence" value="ECO:0007669"/>
    <property type="project" value="TreeGrafter"/>
</dbReference>
<dbReference type="InterPro" id="IPR036915">
    <property type="entry name" value="Cyclin-like_sf"/>
</dbReference>
<dbReference type="AlphaFoldDB" id="A0A420IEU2"/>
<evidence type="ECO:0000313" key="3">
    <source>
        <dbReference type="EMBL" id="RKF73065.1"/>
    </source>
</evidence>
<evidence type="ECO:0000313" key="4">
    <source>
        <dbReference type="Proteomes" id="UP000285326"/>
    </source>
</evidence>
<evidence type="ECO:0000259" key="2">
    <source>
        <dbReference type="PROSITE" id="PS50978"/>
    </source>
</evidence>
<dbReference type="PROSITE" id="PS50978">
    <property type="entry name" value="NEAT"/>
    <property type="match status" value="1"/>
</dbReference>
<dbReference type="GO" id="GO:0019901">
    <property type="term" value="F:protein kinase binding"/>
    <property type="evidence" value="ECO:0007669"/>
    <property type="project" value="InterPro"/>
</dbReference>
<protein>
    <submittedName>
        <fullName evidence="3">Nuc-1 negative regulatory protein preg</fullName>
    </submittedName>
</protein>
<dbReference type="CDD" id="cd20558">
    <property type="entry name" value="CYCLIN_ScPCL7-like"/>
    <property type="match status" value="1"/>
</dbReference>